<dbReference type="OrthoDB" id="9777293at2"/>
<sequence length="325" mass="36028">MFSIRTDLAVEAREIYKKSNKREVPGVKVDVEEEKDSIKITTVEIENEVGAKIIGKPVGTYITMEVPKIRHYDADFHDELSKSLAKQLCKIVQLKENQTALIVGLGNWNVTPDSLGPKVVSKLMITRHLKQYMPDQIEEGIYSVCAISPGVLGITGIETAEIIQGIIEKIKPDVLIAIDALSSRKMERVISTIQLGNTGISPGSGVGNKRMELTQNSLGIPVIAIGVPTVVDAATMSNDTIDLMIDTLIEQSKDNKEFYNMLKKVNKEEKYGMIREILNPYIGDLMVTPKEIDSLIEDMSKIIANGINICLHPAIELKDVNRYVH</sequence>
<keyword evidence="1 4" id="KW-0645">Protease</keyword>
<evidence type="ECO:0000256" key="1">
    <source>
        <dbReference type="ARBA" id="ARBA00022670"/>
    </source>
</evidence>
<dbReference type="NCBIfam" id="TIGR01441">
    <property type="entry name" value="GPR"/>
    <property type="match status" value="1"/>
</dbReference>
<dbReference type="InterPro" id="IPR005080">
    <property type="entry name" value="Peptidase_A25"/>
</dbReference>
<feature type="propeptide" id="PRO_5010592996" evidence="4">
    <location>
        <begin position="1"/>
        <end position="7"/>
    </location>
</feature>
<reference evidence="6" key="1">
    <citation type="submission" date="2017-02" db="EMBL/GenBank/DDBJ databases">
        <authorList>
            <person name="Varghese N."/>
            <person name="Submissions S."/>
        </authorList>
    </citation>
    <scope>NUCLEOTIDE SEQUENCE [LARGE SCALE GENOMIC DNA]</scope>
    <source>
        <strain evidence="6">USBA 833</strain>
    </source>
</reference>
<dbReference type="Gene3D" id="3.40.50.1450">
    <property type="entry name" value="HybD-like"/>
    <property type="match status" value="1"/>
</dbReference>
<comment type="PTM">
    <text evidence="4">Autoproteolytically processed. The inactive tetrameric zymogen termed p46 autoprocesses to a smaller form termed p41, which is active only during spore germination.</text>
</comment>
<comment type="function">
    <text evidence="4">Initiates the rapid degradation of small, acid-soluble proteins during spore germination.</text>
</comment>
<dbReference type="InterPro" id="IPR023430">
    <property type="entry name" value="Pept_HybD-like_dom_sf"/>
</dbReference>
<keyword evidence="2 4" id="KW-0378">Hydrolase</keyword>
<name>A0A1T4Y037_9CLOT</name>
<dbReference type="SUPFAM" id="SSF53163">
    <property type="entry name" value="HybD-like"/>
    <property type="match status" value="1"/>
</dbReference>
<feature type="chain" id="PRO_5023415390" description="Germination protease" evidence="4">
    <location>
        <begin position="8"/>
        <end position="325"/>
    </location>
</feature>
<comment type="subunit">
    <text evidence="4">Homotetramer.</text>
</comment>
<protein>
    <recommendedName>
        <fullName evidence="4">Germination protease</fullName>
        <ecNumber evidence="4">3.4.24.78</ecNumber>
    </recommendedName>
    <alternativeName>
        <fullName evidence="4">GPR endopeptidase</fullName>
    </alternativeName>
    <alternativeName>
        <fullName evidence="4">Germination proteinase</fullName>
    </alternativeName>
    <alternativeName>
        <fullName evidence="4">Spore protease</fullName>
    </alternativeName>
</protein>
<dbReference type="PIRSF" id="PIRSF019549">
    <property type="entry name" value="Peptidase_A25"/>
    <property type="match status" value="1"/>
</dbReference>
<evidence type="ECO:0000256" key="2">
    <source>
        <dbReference type="ARBA" id="ARBA00022801"/>
    </source>
</evidence>
<evidence type="ECO:0000256" key="4">
    <source>
        <dbReference type="HAMAP-Rule" id="MF_00626"/>
    </source>
</evidence>
<keyword evidence="3 4" id="KW-0865">Zymogen</keyword>
<dbReference type="Pfam" id="PF03418">
    <property type="entry name" value="Peptidase_A25"/>
    <property type="match status" value="1"/>
</dbReference>
<dbReference type="RefSeq" id="WP_078697114.1">
    <property type="nucleotide sequence ID" value="NZ_FUYH01000016.1"/>
</dbReference>
<keyword evidence="6" id="KW-1185">Reference proteome</keyword>
<comment type="similarity">
    <text evidence="4">Belongs to the peptidase A25 family.</text>
</comment>
<dbReference type="AlphaFoldDB" id="A0A1T4Y037"/>
<dbReference type="EC" id="3.4.24.78" evidence="4"/>
<evidence type="ECO:0000313" key="5">
    <source>
        <dbReference type="EMBL" id="SKA94818.1"/>
    </source>
</evidence>
<dbReference type="HAMAP" id="MF_00626">
    <property type="entry name" value="Germination_prot"/>
    <property type="match status" value="1"/>
</dbReference>
<dbReference type="STRING" id="1147123.SAMN05443428_11666"/>
<gene>
    <name evidence="4" type="primary">gpr</name>
    <name evidence="5" type="ORF">SAMN05443428_11666</name>
</gene>
<evidence type="ECO:0000313" key="6">
    <source>
        <dbReference type="Proteomes" id="UP000190105"/>
    </source>
</evidence>
<proteinExistence type="inferred from homology"/>
<accession>A0A1T4Y037</accession>
<comment type="catalytic activity">
    <reaction evidence="4">
        <text>Endopeptidase action with P4 Glu or Asp, P1 preferably Glu &gt; Asp, P1' hydrophobic and P2' Ala.</text>
        <dbReference type="EC" id="3.4.24.78"/>
    </reaction>
</comment>
<organism evidence="5 6">
    <name type="scientific">Caloramator quimbayensis</name>
    <dbReference type="NCBI Taxonomy" id="1147123"/>
    <lineage>
        <taxon>Bacteria</taxon>
        <taxon>Bacillati</taxon>
        <taxon>Bacillota</taxon>
        <taxon>Clostridia</taxon>
        <taxon>Eubacteriales</taxon>
        <taxon>Clostridiaceae</taxon>
        <taxon>Caloramator</taxon>
    </lineage>
</organism>
<dbReference type="EMBL" id="FUYH01000016">
    <property type="protein sequence ID" value="SKA94818.1"/>
    <property type="molecule type" value="Genomic_DNA"/>
</dbReference>
<evidence type="ECO:0000256" key="3">
    <source>
        <dbReference type="ARBA" id="ARBA00023145"/>
    </source>
</evidence>
<dbReference type="GO" id="GO:0006508">
    <property type="term" value="P:proteolysis"/>
    <property type="evidence" value="ECO:0007669"/>
    <property type="project" value="UniProtKB-UniRule"/>
</dbReference>
<dbReference type="GO" id="GO:0004222">
    <property type="term" value="F:metalloendopeptidase activity"/>
    <property type="evidence" value="ECO:0007669"/>
    <property type="project" value="UniProtKB-UniRule"/>
</dbReference>
<dbReference type="Proteomes" id="UP000190105">
    <property type="component" value="Unassembled WGS sequence"/>
</dbReference>
<dbReference type="GO" id="GO:0009847">
    <property type="term" value="P:spore germination"/>
    <property type="evidence" value="ECO:0007669"/>
    <property type="project" value="UniProtKB-UniRule"/>
</dbReference>